<dbReference type="Gene3D" id="3.40.50.150">
    <property type="entry name" value="Vaccinia Virus protein VP39"/>
    <property type="match status" value="1"/>
</dbReference>
<proteinExistence type="inferred from homology"/>
<dbReference type="PATRIC" id="fig|546269.5.peg.1087"/>
<evidence type="ECO:0000256" key="2">
    <source>
        <dbReference type="ARBA" id="ARBA00022679"/>
    </source>
</evidence>
<dbReference type="InterPro" id="IPR012340">
    <property type="entry name" value="NA-bd_OB-fold"/>
</dbReference>
<dbReference type="CDD" id="cd02440">
    <property type="entry name" value="AdoMet_MTases"/>
    <property type="match status" value="1"/>
</dbReference>
<dbReference type="InterPro" id="IPR002792">
    <property type="entry name" value="TRAM_dom"/>
</dbReference>
<feature type="domain" description="TRAM" evidence="6">
    <location>
        <begin position="4"/>
        <end position="62"/>
    </location>
</feature>
<keyword evidence="3 4" id="KW-0949">S-adenosyl-L-methionine</keyword>
<sequence>MEQEITSGNCYEIKIIDMGHKGEAIGKIGSLTVFVEGALKGDIVLAKIIQRKKNYAVAITEKILTPSNNRIYSPCEVSHLCGGCQIMEMDYQEQLLMKQHIVEENMKRIGGLDLIHVLPVIGMKHPYRYRNKGQYPVAIQNNTVVSGFYKVRSHDIVPVNDCILQQEISNTAVTIIRNFAQKKGISVYNETSHQGNLRRIVVKVGFETKQVMIVLVTKERKFPHRKELLTELQQQIPNLTTIVQNIQPKPSNTVMGKENIIWFGDGTIYDTLNGLTFEISPLSFYQVNPIQTEVLYNTALKLANLSGRETVIDLYCGIGTISLFLSRNAKKVYGVEIVEDAILDAKKNASHNQIDNVEFICGKSEDVLPQLYKKGICADIVMLDPPRKGCDETLLHVISEMNVPRIVYISCNSATLARDMKLLHELGYTADTVQPVDMFCHTMHVECVVLLSKLDVDKHIDVEIKLDELDLTSAESKASYAQIKEYILEKFDLKVSTLYIAQIKKKCGIVLRENYNKSKKEKQVIPQCTPEKEEAIIGCFKVF</sequence>
<dbReference type="FunFam" id="3.40.50.150:FF:000009">
    <property type="entry name" value="23S rRNA (Uracil(1939)-C(5))-methyltransferase RlmD"/>
    <property type="match status" value="1"/>
</dbReference>
<dbReference type="AlphaFoldDB" id="D6GPI9"/>
<keyword evidence="2 4" id="KW-0808">Transferase</keyword>
<dbReference type="Gene3D" id="2.40.50.1070">
    <property type="match status" value="1"/>
</dbReference>
<feature type="binding site" evidence="4">
    <location>
        <position position="286"/>
    </location>
    <ligand>
        <name>S-adenosyl-L-methionine</name>
        <dbReference type="ChEBI" id="CHEBI:59789"/>
    </ligand>
</feature>
<evidence type="ECO:0000313" key="8">
    <source>
        <dbReference type="Proteomes" id="UP000007468"/>
    </source>
</evidence>
<dbReference type="KEGG" id="faa:HMPREF0389_00609"/>
<reference evidence="8" key="1">
    <citation type="submission" date="2010-12" db="EMBL/GenBank/DDBJ databases">
        <title>The genome sequence of Filifactor alocis strain ATCC 35896.</title>
        <authorList>
            <consortium name="The Broad Institute Genome Sequencing Platform"/>
            <person name="Ward D."/>
            <person name="Earl A."/>
            <person name="Feldgarden M."/>
            <person name="Young S.K."/>
            <person name="Gargeya S."/>
            <person name="Zeng Q."/>
            <person name="Alvarado L."/>
            <person name="Berlin A."/>
            <person name="Bochicchio J."/>
            <person name="Chapman S.B."/>
            <person name="Chen Z."/>
            <person name="Freedman E."/>
            <person name="Gellesch M."/>
            <person name="Goldberg J."/>
            <person name="Griggs A."/>
            <person name="Gujja S."/>
            <person name="Heilman E."/>
            <person name="Heiman D."/>
            <person name="Howarth C."/>
            <person name="Mehta T."/>
            <person name="Neiman D."/>
            <person name="Pearson M."/>
            <person name="Roberts A."/>
            <person name="Saif S."/>
            <person name="Shea T."/>
            <person name="Shenoy N."/>
            <person name="Sisk P."/>
            <person name="Stolte C."/>
            <person name="Sykes S."/>
            <person name="White J."/>
            <person name="Yandava C."/>
            <person name="Izard J."/>
            <person name="Blanton J.M."/>
            <person name="Baranova O.V."/>
            <person name="Tanner A.C."/>
            <person name="Dewhirst F.E."/>
            <person name="Haas B."/>
            <person name="Nusbaum C."/>
            <person name="Birren B."/>
        </authorList>
    </citation>
    <scope>NUCLEOTIDE SEQUENCE [LARGE SCALE GENOMIC DNA]</scope>
    <source>
        <strain evidence="8">ATCC 35896 / CCUG 47790 / D40 B5</strain>
    </source>
</reference>
<name>D6GPI9_FILAD</name>
<dbReference type="SUPFAM" id="SSF53335">
    <property type="entry name" value="S-adenosyl-L-methionine-dependent methyltransferases"/>
    <property type="match status" value="1"/>
</dbReference>
<dbReference type="Gene3D" id="2.40.50.140">
    <property type="entry name" value="Nucleic acid-binding proteins"/>
    <property type="match status" value="1"/>
</dbReference>
<dbReference type="Proteomes" id="UP000007468">
    <property type="component" value="Chromosome"/>
</dbReference>
<dbReference type="PANTHER" id="PTHR11061">
    <property type="entry name" value="RNA M5U METHYLTRANSFERASE"/>
    <property type="match status" value="1"/>
</dbReference>
<evidence type="ECO:0000313" key="7">
    <source>
        <dbReference type="EMBL" id="EFE28692.1"/>
    </source>
</evidence>
<dbReference type="EC" id="2.1.1.-" evidence="7"/>
<dbReference type="FunFam" id="2.40.50.1070:FF:000003">
    <property type="entry name" value="23S rRNA (Uracil-5-)-methyltransferase RumA"/>
    <property type="match status" value="1"/>
</dbReference>
<protein>
    <submittedName>
        <fullName evidence="7">23S rRNA (Uracil-5-)-methyltransferase RumA</fullName>
        <ecNumber evidence="7">2.1.1.-</ecNumber>
    </submittedName>
</protein>
<dbReference type="NCBIfam" id="TIGR00479">
    <property type="entry name" value="rumA"/>
    <property type="match status" value="1"/>
</dbReference>
<dbReference type="GO" id="GO:0070475">
    <property type="term" value="P:rRNA base methylation"/>
    <property type="evidence" value="ECO:0007669"/>
    <property type="project" value="TreeGrafter"/>
</dbReference>
<feature type="binding site" evidence="4">
    <location>
        <position position="315"/>
    </location>
    <ligand>
        <name>S-adenosyl-L-methionine</name>
        <dbReference type="ChEBI" id="CHEBI:59789"/>
    </ligand>
</feature>
<dbReference type="eggNOG" id="COG2265">
    <property type="taxonomic scope" value="Bacteria"/>
</dbReference>
<feature type="active site" evidence="5">
    <location>
        <position position="411"/>
    </location>
</feature>
<dbReference type="PROSITE" id="PS50926">
    <property type="entry name" value="TRAM"/>
    <property type="match status" value="1"/>
</dbReference>
<evidence type="ECO:0000256" key="5">
    <source>
        <dbReference type="PROSITE-ProRule" id="PRU10015"/>
    </source>
</evidence>
<dbReference type="SUPFAM" id="SSF50249">
    <property type="entry name" value="Nucleic acid-binding proteins"/>
    <property type="match status" value="1"/>
</dbReference>
<evidence type="ECO:0000259" key="6">
    <source>
        <dbReference type="PROSITE" id="PS50926"/>
    </source>
</evidence>
<keyword evidence="1 4" id="KW-0489">Methyltransferase</keyword>
<evidence type="ECO:0000256" key="1">
    <source>
        <dbReference type="ARBA" id="ARBA00022603"/>
    </source>
</evidence>
<dbReference type="EMBL" id="CP002390">
    <property type="protein sequence ID" value="EFE28692.1"/>
    <property type="molecule type" value="Genomic_DNA"/>
</dbReference>
<dbReference type="InterPro" id="IPR030390">
    <property type="entry name" value="MeTrfase_TrmA_AS"/>
</dbReference>
<feature type="binding site" evidence="4">
    <location>
        <position position="336"/>
    </location>
    <ligand>
        <name>S-adenosyl-L-methionine</name>
        <dbReference type="ChEBI" id="CHEBI:59789"/>
    </ligand>
</feature>
<keyword evidence="8" id="KW-1185">Reference proteome</keyword>
<dbReference type="Pfam" id="PF01938">
    <property type="entry name" value="TRAM"/>
    <property type="match status" value="1"/>
</dbReference>
<dbReference type="Pfam" id="PF05958">
    <property type="entry name" value="tRNA_U5-meth_tr"/>
    <property type="match status" value="1"/>
</dbReference>
<accession>D6GPI9</accession>
<gene>
    <name evidence="7" type="primary">rumA</name>
    <name evidence="7" type="ordered locus">HMPREF0389_00609</name>
</gene>
<feature type="active site" description="Nucleophile" evidence="4">
    <location>
        <position position="411"/>
    </location>
</feature>
<dbReference type="PROSITE" id="PS51687">
    <property type="entry name" value="SAM_MT_RNA_M5U"/>
    <property type="match status" value="1"/>
</dbReference>
<dbReference type="STRING" id="546269.HMPREF0389_00609"/>
<dbReference type="InterPro" id="IPR029063">
    <property type="entry name" value="SAM-dependent_MTases_sf"/>
</dbReference>
<comment type="similarity">
    <text evidence="4">Belongs to the class I-like SAM-binding methyltransferase superfamily. RNA M5U methyltransferase family.</text>
</comment>
<dbReference type="RefSeq" id="WP_014262650.1">
    <property type="nucleotide sequence ID" value="NC_016630.1"/>
</dbReference>
<feature type="binding site" evidence="4">
    <location>
        <position position="384"/>
    </location>
    <ligand>
        <name>S-adenosyl-L-methionine</name>
        <dbReference type="ChEBI" id="CHEBI:59789"/>
    </ligand>
</feature>
<organism evidence="7 8">
    <name type="scientific">Filifactor alocis (strain ATCC 35896 / CCUG 47790 / D40 B5)</name>
    <name type="common">Fusobacterium alocis</name>
    <dbReference type="NCBI Taxonomy" id="546269"/>
    <lineage>
        <taxon>Bacteria</taxon>
        <taxon>Bacillati</taxon>
        <taxon>Bacillota</taxon>
        <taxon>Clostridia</taxon>
        <taxon>Peptostreptococcales</taxon>
        <taxon>Filifactoraceae</taxon>
        <taxon>Filifactor</taxon>
    </lineage>
</organism>
<dbReference type="PANTHER" id="PTHR11061:SF30">
    <property type="entry name" value="TRNA (URACIL(54)-C(5))-METHYLTRANSFERASE"/>
    <property type="match status" value="1"/>
</dbReference>
<dbReference type="PROSITE" id="PS01230">
    <property type="entry name" value="TRMA_1"/>
    <property type="match status" value="1"/>
</dbReference>
<dbReference type="InterPro" id="IPR010280">
    <property type="entry name" value="U5_MeTrfase_fam"/>
</dbReference>
<evidence type="ECO:0000256" key="3">
    <source>
        <dbReference type="ARBA" id="ARBA00022691"/>
    </source>
</evidence>
<evidence type="ECO:0000256" key="4">
    <source>
        <dbReference type="PROSITE-ProRule" id="PRU01024"/>
    </source>
</evidence>
<dbReference type="GO" id="GO:0070041">
    <property type="term" value="F:rRNA (uridine-C5-)-methyltransferase activity"/>
    <property type="evidence" value="ECO:0007669"/>
    <property type="project" value="TreeGrafter"/>
</dbReference>